<accession>A0A840AZ51</accession>
<reference evidence="2 3" key="1">
    <citation type="submission" date="2020-08" db="EMBL/GenBank/DDBJ databases">
        <title>Genomic Encyclopedia of Type Strains, Phase IV (KMG-IV): sequencing the most valuable type-strain genomes for metagenomic binning, comparative biology and taxonomic classification.</title>
        <authorList>
            <person name="Goeker M."/>
        </authorList>
    </citation>
    <scope>NUCLEOTIDE SEQUENCE [LARGE SCALE GENOMIC DNA]</scope>
    <source>
        <strain evidence="2 3">DSM 29050</strain>
    </source>
</reference>
<dbReference type="EMBL" id="JACIEA010000001">
    <property type="protein sequence ID" value="MBB3942883.1"/>
    <property type="molecule type" value="Genomic_DNA"/>
</dbReference>
<comment type="caution">
    <text evidence="2">The sequence shown here is derived from an EMBL/GenBank/DDBJ whole genome shotgun (WGS) entry which is preliminary data.</text>
</comment>
<protein>
    <recommendedName>
        <fullName evidence="4">DUF3089 domain-containing protein</fullName>
    </recommendedName>
</protein>
<sequence length="386" mass="41323">MTTAHVIAAVLAAATQTAPAAPAAAPNDYALEQNWLCRPGRRDACSTPSLDVTEVAPDGTRTVRTVTRAKAAEADCFYVYPTLSYDPGGNSDMIANDEERRVVEAQFARFGTVCQTFAPIYRQSTLSWLRSNMIGNPIPMDPELRYNDVRDAWRHYMAADNKGRPFVLVGHSQGSGLLKRLIAEEIEGKPAATQMLSAMLAGTNVAVPKGKDRGADLKQTPVCRKAAQTNCVIAWTSFRETSPPPANGRYGRVPDTAQETICANPAALGGGMATVNARFPSGAGIGDLVTDSPRWTKDNAPVTTPSVAVPGLYAAQCVTVNGANVLSVRINADPADPRIDDVGGDVRFGAFVAQDWGLHLIDVSLVMQDMVDLVPVQLAAWKARDR</sequence>
<name>A0A840AZ51_9SPHN</name>
<feature type="chain" id="PRO_5032545017" description="DUF3089 domain-containing protein" evidence="1">
    <location>
        <begin position="21"/>
        <end position="386"/>
    </location>
</feature>
<organism evidence="2 3">
    <name type="scientific">Sphingorhabdus rigui</name>
    <dbReference type="NCBI Taxonomy" id="1282858"/>
    <lineage>
        <taxon>Bacteria</taxon>
        <taxon>Pseudomonadati</taxon>
        <taxon>Pseudomonadota</taxon>
        <taxon>Alphaproteobacteria</taxon>
        <taxon>Sphingomonadales</taxon>
        <taxon>Sphingomonadaceae</taxon>
        <taxon>Sphingorhabdus</taxon>
    </lineage>
</organism>
<feature type="signal peptide" evidence="1">
    <location>
        <begin position="1"/>
        <end position="20"/>
    </location>
</feature>
<gene>
    <name evidence="2" type="ORF">GGR91_001105</name>
</gene>
<evidence type="ECO:0000256" key="1">
    <source>
        <dbReference type="SAM" id="SignalP"/>
    </source>
</evidence>
<proteinExistence type="predicted"/>
<dbReference type="InterPro" id="IPR021440">
    <property type="entry name" value="DUF3089"/>
</dbReference>
<dbReference type="InterPro" id="IPR029058">
    <property type="entry name" value="AB_hydrolase_fold"/>
</dbReference>
<dbReference type="SUPFAM" id="SSF53474">
    <property type="entry name" value="alpha/beta-Hydrolases"/>
    <property type="match status" value="1"/>
</dbReference>
<dbReference type="AlphaFoldDB" id="A0A840AZ51"/>
<evidence type="ECO:0000313" key="2">
    <source>
        <dbReference type="EMBL" id="MBB3942883.1"/>
    </source>
</evidence>
<keyword evidence="3" id="KW-1185">Reference proteome</keyword>
<dbReference type="Pfam" id="PF11288">
    <property type="entry name" value="DUF3089"/>
    <property type="match status" value="1"/>
</dbReference>
<keyword evidence="1" id="KW-0732">Signal</keyword>
<dbReference type="Proteomes" id="UP000581447">
    <property type="component" value="Unassembled WGS sequence"/>
</dbReference>
<evidence type="ECO:0000313" key="3">
    <source>
        <dbReference type="Proteomes" id="UP000581447"/>
    </source>
</evidence>
<dbReference type="RefSeq" id="WP_183940843.1">
    <property type="nucleotide sequence ID" value="NZ_BAABBG010000023.1"/>
</dbReference>
<evidence type="ECO:0008006" key="4">
    <source>
        <dbReference type="Google" id="ProtNLM"/>
    </source>
</evidence>